<feature type="compositionally biased region" description="Polar residues" evidence="1">
    <location>
        <begin position="1"/>
        <end position="11"/>
    </location>
</feature>
<name>A0ABN8PGH6_9CNID</name>
<evidence type="ECO:0000313" key="3">
    <source>
        <dbReference type="Proteomes" id="UP001159427"/>
    </source>
</evidence>
<evidence type="ECO:0000256" key="1">
    <source>
        <dbReference type="SAM" id="MobiDB-lite"/>
    </source>
</evidence>
<protein>
    <submittedName>
        <fullName evidence="2">Uncharacterized protein</fullName>
    </submittedName>
</protein>
<organism evidence="2 3">
    <name type="scientific">Porites evermanni</name>
    <dbReference type="NCBI Taxonomy" id="104178"/>
    <lineage>
        <taxon>Eukaryota</taxon>
        <taxon>Metazoa</taxon>
        <taxon>Cnidaria</taxon>
        <taxon>Anthozoa</taxon>
        <taxon>Hexacorallia</taxon>
        <taxon>Scleractinia</taxon>
        <taxon>Fungiina</taxon>
        <taxon>Poritidae</taxon>
        <taxon>Porites</taxon>
    </lineage>
</organism>
<feature type="region of interest" description="Disordered" evidence="1">
    <location>
        <begin position="1"/>
        <end position="35"/>
    </location>
</feature>
<proteinExistence type="predicted"/>
<reference evidence="2 3" key="1">
    <citation type="submission" date="2022-05" db="EMBL/GenBank/DDBJ databases">
        <authorList>
            <consortium name="Genoscope - CEA"/>
            <person name="William W."/>
        </authorList>
    </citation>
    <scope>NUCLEOTIDE SEQUENCE [LARGE SCALE GENOMIC DNA]</scope>
</reference>
<comment type="caution">
    <text evidence="2">The sequence shown here is derived from an EMBL/GenBank/DDBJ whole genome shotgun (WGS) entry which is preliminary data.</text>
</comment>
<evidence type="ECO:0000313" key="2">
    <source>
        <dbReference type="EMBL" id="CAH3141092.1"/>
    </source>
</evidence>
<keyword evidence="3" id="KW-1185">Reference proteome</keyword>
<feature type="compositionally biased region" description="Basic and acidic residues" evidence="1">
    <location>
        <begin position="13"/>
        <end position="22"/>
    </location>
</feature>
<sequence>MPRHQLNSKQSRYMKEKFKHGETTGIKASPDDVSEEMRCLRDQSGMRIFTLKEFLRPQQITSFSSRMACKRRDATDSDDEAEEFARQQAAVHSDVMEFLRQEIIPCFSLAKTCA</sequence>
<dbReference type="EMBL" id="CALNXI010000811">
    <property type="protein sequence ID" value="CAH3141092.1"/>
    <property type="molecule type" value="Genomic_DNA"/>
</dbReference>
<gene>
    <name evidence="2" type="ORF">PEVE_00042029</name>
</gene>
<dbReference type="Proteomes" id="UP001159427">
    <property type="component" value="Unassembled WGS sequence"/>
</dbReference>
<accession>A0ABN8PGH6</accession>